<dbReference type="SUPFAM" id="SSF53901">
    <property type="entry name" value="Thiolase-like"/>
    <property type="match status" value="2"/>
</dbReference>
<proteinExistence type="predicted"/>
<name>A0A652YMI4_NOCGL</name>
<dbReference type="PANTHER" id="PTHR34069:SF3">
    <property type="entry name" value="ACYL-COA:ACYL-COA ALKYLTRANSFERASE"/>
    <property type="match status" value="1"/>
</dbReference>
<dbReference type="Gene3D" id="3.40.47.10">
    <property type="match status" value="2"/>
</dbReference>
<accession>A0A652YMI4</accession>
<dbReference type="EMBL" id="VNIQ01000005">
    <property type="protein sequence ID" value="TYQ02943.1"/>
    <property type="molecule type" value="Genomic_DNA"/>
</dbReference>
<dbReference type="GO" id="GO:0044550">
    <property type="term" value="P:secondary metabolite biosynthetic process"/>
    <property type="evidence" value="ECO:0007669"/>
    <property type="project" value="TreeGrafter"/>
</dbReference>
<evidence type="ECO:0000313" key="1">
    <source>
        <dbReference type="EMBL" id="TYQ02943.1"/>
    </source>
</evidence>
<protein>
    <submittedName>
        <fullName evidence="1">3-oxoacyl-[acyl-carrier-protein] synthase-3</fullName>
    </submittedName>
</protein>
<dbReference type="PANTHER" id="PTHR34069">
    <property type="entry name" value="3-OXOACYL-[ACYL-CARRIER-PROTEIN] SYNTHASE 3"/>
    <property type="match status" value="1"/>
</dbReference>
<comment type="caution">
    <text evidence="1">The sequence shown here is derived from an EMBL/GenBank/DDBJ whole genome shotgun (WGS) entry which is preliminary data.</text>
</comment>
<dbReference type="InterPro" id="IPR016039">
    <property type="entry name" value="Thiolase-like"/>
</dbReference>
<dbReference type="GO" id="GO:0016746">
    <property type="term" value="F:acyltransferase activity"/>
    <property type="evidence" value="ECO:0007669"/>
    <property type="project" value="UniProtKB-KW"/>
</dbReference>
<reference evidence="1" key="1">
    <citation type="submission" date="2019-07" db="EMBL/GenBank/DDBJ databases">
        <title>Genomic Encyclopedia of Type Strains, Phase IV (KMG-IV): sequencing the most valuable type-strain genomes for metagenomic binning, comparative biology and taxonomic classification.</title>
        <authorList>
            <person name="Goeker M."/>
        </authorList>
    </citation>
    <scope>NUCLEOTIDE SEQUENCE</scope>
    <source>
        <strain evidence="1">DSM 44596</strain>
    </source>
</reference>
<organism evidence="1">
    <name type="scientific">Nocardia globerula</name>
    <dbReference type="NCBI Taxonomy" id="1818"/>
    <lineage>
        <taxon>Bacteria</taxon>
        <taxon>Bacillati</taxon>
        <taxon>Actinomycetota</taxon>
        <taxon>Actinomycetes</taxon>
        <taxon>Mycobacteriales</taxon>
        <taxon>Nocardiaceae</taxon>
        <taxon>Nocardia</taxon>
    </lineage>
</organism>
<dbReference type="AlphaFoldDB" id="A0A652YMI4"/>
<sequence>MENWWRAMGTIIEQLSLTRGGWRSRHSALHLASAAARSCLDKAGCRPDDLDLLLNAGLYRDRNLGEPALAALIQDDIGAHPEDPHTGDHGTFSFDVANGTCGVLTALQIVDGFLRSRVIERALVVASDADPGHGLSEGFPFSAVGGAALCCWTDDHYGLGQVHWVNRIDGGDSFRATVGQNDNRNVLRFHESSSLDEDYAAAGYEAVATCLQEAKLELAEVDSVVAAPARPGFRAALAAKLGMPESCVTVADDEHMHTAGLIAALEREEHRNSTCGSTVLVAVGASVTAGAALYTQSIPRLWATTDTATSGGFNP</sequence>
<gene>
    <name evidence="1" type="ORF">FNL38_10592</name>
</gene>